<keyword evidence="2" id="KW-1185">Reference proteome</keyword>
<dbReference type="GO" id="GO:0032981">
    <property type="term" value="P:mitochondrial respiratory chain complex I assembly"/>
    <property type="evidence" value="ECO:0007669"/>
    <property type="project" value="InterPro"/>
</dbReference>
<gene>
    <name evidence="1" type="primary">Dmoj\GI26645</name>
    <name evidence="1" type="ORF">Dmoj_GI26645</name>
</gene>
<evidence type="ECO:0000313" key="1">
    <source>
        <dbReference type="EMBL" id="KRG05538.1"/>
    </source>
</evidence>
<reference evidence="1 2" key="1">
    <citation type="journal article" date="2007" name="Nature">
        <title>Evolution of genes and genomes on the Drosophila phylogeny.</title>
        <authorList>
            <consortium name="Drosophila 12 Genomes Consortium"/>
            <person name="Clark A.G."/>
            <person name="Eisen M.B."/>
            <person name="Smith D.R."/>
            <person name="Bergman C.M."/>
            <person name="Oliver B."/>
            <person name="Markow T.A."/>
            <person name="Kaufman T.C."/>
            <person name="Kellis M."/>
            <person name="Gelbart W."/>
            <person name="Iyer V.N."/>
            <person name="Pollard D.A."/>
            <person name="Sackton T.B."/>
            <person name="Larracuente A.M."/>
            <person name="Singh N.D."/>
            <person name="Abad J.P."/>
            <person name="Abt D.N."/>
            <person name="Adryan B."/>
            <person name="Aguade M."/>
            <person name="Akashi H."/>
            <person name="Anderson W.W."/>
            <person name="Aquadro C.F."/>
            <person name="Ardell D.H."/>
            <person name="Arguello R."/>
            <person name="Artieri C.G."/>
            <person name="Barbash D.A."/>
            <person name="Barker D."/>
            <person name="Barsanti P."/>
            <person name="Batterham P."/>
            <person name="Batzoglou S."/>
            <person name="Begun D."/>
            <person name="Bhutkar A."/>
            <person name="Blanco E."/>
            <person name="Bosak S.A."/>
            <person name="Bradley R.K."/>
            <person name="Brand A.D."/>
            <person name="Brent M.R."/>
            <person name="Brooks A.N."/>
            <person name="Brown R.H."/>
            <person name="Butlin R.K."/>
            <person name="Caggese C."/>
            <person name="Calvi B.R."/>
            <person name="Bernardo de Carvalho A."/>
            <person name="Caspi A."/>
            <person name="Castrezana S."/>
            <person name="Celniker S.E."/>
            <person name="Chang J.L."/>
            <person name="Chapple C."/>
            <person name="Chatterji S."/>
            <person name="Chinwalla A."/>
            <person name="Civetta A."/>
            <person name="Clifton S.W."/>
            <person name="Comeron J.M."/>
            <person name="Costello J.C."/>
            <person name="Coyne J.A."/>
            <person name="Daub J."/>
            <person name="David R.G."/>
            <person name="Delcher A.L."/>
            <person name="Delehaunty K."/>
            <person name="Do C.B."/>
            <person name="Ebling H."/>
            <person name="Edwards K."/>
            <person name="Eickbush T."/>
            <person name="Evans J.D."/>
            <person name="Filipski A."/>
            <person name="Findeiss S."/>
            <person name="Freyhult E."/>
            <person name="Fulton L."/>
            <person name="Fulton R."/>
            <person name="Garcia A.C."/>
            <person name="Gardiner A."/>
            <person name="Garfield D.A."/>
            <person name="Garvin B.E."/>
            <person name="Gibson G."/>
            <person name="Gilbert D."/>
            <person name="Gnerre S."/>
            <person name="Godfrey J."/>
            <person name="Good R."/>
            <person name="Gotea V."/>
            <person name="Gravely B."/>
            <person name="Greenberg A.J."/>
            <person name="Griffiths-Jones S."/>
            <person name="Gross S."/>
            <person name="Guigo R."/>
            <person name="Gustafson E.A."/>
            <person name="Haerty W."/>
            <person name="Hahn M.W."/>
            <person name="Halligan D.L."/>
            <person name="Halpern A.L."/>
            <person name="Halter G.M."/>
            <person name="Han M.V."/>
            <person name="Heger A."/>
            <person name="Hillier L."/>
            <person name="Hinrichs A.S."/>
            <person name="Holmes I."/>
            <person name="Hoskins R.A."/>
            <person name="Hubisz M.J."/>
            <person name="Hultmark D."/>
            <person name="Huntley M.A."/>
            <person name="Jaffe D.B."/>
            <person name="Jagadeeshan S."/>
            <person name="Jeck W.R."/>
            <person name="Johnson J."/>
            <person name="Jones C.D."/>
            <person name="Jordan W.C."/>
            <person name="Karpen G.H."/>
            <person name="Kataoka E."/>
            <person name="Keightley P.D."/>
            <person name="Kheradpour P."/>
            <person name="Kirkness E.F."/>
            <person name="Koerich L.B."/>
            <person name="Kristiansen K."/>
            <person name="Kudrna D."/>
            <person name="Kulathinal R.J."/>
            <person name="Kumar S."/>
            <person name="Kwok R."/>
            <person name="Lander E."/>
            <person name="Langley C.H."/>
            <person name="Lapoint R."/>
            <person name="Lazzaro B.P."/>
            <person name="Lee S.J."/>
            <person name="Levesque L."/>
            <person name="Li R."/>
            <person name="Lin C.F."/>
            <person name="Lin M.F."/>
            <person name="Lindblad-Toh K."/>
            <person name="Llopart A."/>
            <person name="Long M."/>
            <person name="Low L."/>
            <person name="Lozovsky E."/>
            <person name="Lu J."/>
            <person name="Luo M."/>
            <person name="Machado C.A."/>
            <person name="Makalowski W."/>
            <person name="Marzo M."/>
            <person name="Matsuda M."/>
            <person name="Matzkin L."/>
            <person name="McAllister B."/>
            <person name="McBride C.S."/>
            <person name="McKernan B."/>
            <person name="McKernan K."/>
            <person name="Mendez-Lago M."/>
            <person name="Minx P."/>
            <person name="Mollenhauer M.U."/>
            <person name="Montooth K."/>
            <person name="Mount S.M."/>
            <person name="Mu X."/>
            <person name="Myers E."/>
            <person name="Negre B."/>
            <person name="Newfeld S."/>
            <person name="Nielsen R."/>
            <person name="Noor M.A."/>
            <person name="O'Grady P."/>
            <person name="Pachter L."/>
            <person name="Papaceit M."/>
            <person name="Parisi M.J."/>
            <person name="Parisi M."/>
            <person name="Parts L."/>
            <person name="Pedersen J.S."/>
            <person name="Pesole G."/>
            <person name="Phillippy A.M."/>
            <person name="Ponting C.P."/>
            <person name="Pop M."/>
            <person name="Porcelli D."/>
            <person name="Powell J.R."/>
            <person name="Prohaska S."/>
            <person name="Pruitt K."/>
            <person name="Puig M."/>
            <person name="Quesneville H."/>
            <person name="Ram K.R."/>
            <person name="Rand D."/>
            <person name="Rasmussen M.D."/>
            <person name="Reed L.K."/>
            <person name="Reenan R."/>
            <person name="Reily A."/>
            <person name="Remington K.A."/>
            <person name="Rieger T.T."/>
            <person name="Ritchie M.G."/>
            <person name="Robin C."/>
            <person name="Rogers Y.H."/>
            <person name="Rohde C."/>
            <person name="Rozas J."/>
            <person name="Rubenfield M.J."/>
            <person name="Ruiz A."/>
            <person name="Russo S."/>
            <person name="Salzberg S.L."/>
            <person name="Sanchez-Gracia A."/>
            <person name="Saranga D.J."/>
            <person name="Sato H."/>
            <person name="Schaeffer S.W."/>
            <person name="Schatz M.C."/>
            <person name="Schlenke T."/>
            <person name="Schwartz R."/>
            <person name="Segarra C."/>
            <person name="Singh R.S."/>
            <person name="Sirot L."/>
            <person name="Sirota M."/>
            <person name="Sisneros N.B."/>
            <person name="Smith C.D."/>
            <person name="Smith T.F."/>
            <person name="Spieth J."/>
            <person name="Stage D.E."/>
            <person name="Stark A."/>
            <person name="Stephan W."/>
            <person name="Strausberg R.L."/>
            <person name="Strempel S."/>
            <person name="Sturgill D."/>
            <person name="Sutton G."/>
            <person name="Sutton G.G."/>
            <person name="Tao W."/>
            <person name="Teichmann S."/>
            <person name="Tobari Y.N."/>
            <person name="Tomimura Y."/>
            <person name="Tsolas J.M."/>
            <person name="Valente V.L."/>
            <person name="Venter E."/>
            <person name="Venter J.C."/>
            <person name="Vicario S."/>
            <person name="Vieira F.G."/>
            <person name="Vilella A.J."/>
            <person name="Villasante A."/>
            <person name="Walenz B."/>
            <person name="Wang J."/>
            <person name="Wasserman M."/>
            <person name="Watts T."/>
            <person name="Wilson D."/>
            <person name="Wilson R.K."/>
            <person name="Wing R.A."/>
            <person name="Wolfner M.F."/>
            <person name="Wong A."/>
            <person name="Wong G.K."/>
            <person name="Wu C.I."/>
            <person name="Wu G."/>
            <person name="Yamamoto D."/>
            <person name="Yang H.P."/>
            <person name="Yang S.P."/>
            <person name="Yorke J.A."/>
            <person name="Yoshida K."/>
            <person name="Zdobnov E."/>
            <person name="Zhang P."/>
            <person name="Zhang Y."/>
            <person name="Zimin A.V."/>
            <person name="Baldwin J."/>
            <person name="Abdouelleil A."/>
            <person name="Abdulkadir J."/>
            <person name="Abebe A."/>
            <person name="Abera B."/>
            <person name="Abreu J."/>
            <person name="Acer S.C."/>
            <person name="Aftuck L."/>
            <person name="Alexander A."/>
            <person name="An P."/>
            <person name="Anderson E."/>
            <person name="Anderson S."/>
            <person name="Arachi H."/>
            <person name="Azer M."/>
            <person name="Bachantsang P."/>
            <person name="Barry A."/>
            <person name="Bayul T."/>
            <person name="Berlin A."/>
            <person name="Bessette D."/>
            <person name="Bloom T."/>
            <person name="Blye J."/>
            <person name="Boguslavskiy L."/>
            <person name="Bonnet C."/>
            <person name="Boukhgalter B."/>
            <person name="Bourzgui I."/>
            <person name="Brown A."/>
            <person name="Cahill P."/>
            <person name="Channer S."/>
            <person name="Cheshatsang Y."/>
            <person name="Chuda L."/>
            <person name="Citroen M."/>
            <person name="Collymore A."/>
            <person name="Cooke P."/>
            <person name="Costello M."/>
            <person name="D'Aco K."/>
            <person name="Daza R."/>
            <person name="De Haan G."/>
            <person name="DeGray S."/>
            <person name="DeMaso C."/>
            <person name="Dhargay N."/>
            <person name="Dooley K."/>
            <person name="Dooley E."/>
            <person name="Doricent M."/>
            <person name="Dorje P."/>
            <person name="Dorjee K."/>
            <person name="Dupes A."/>
            <person name="Elong R."/>
            <person name="Falk J."/>
            <person name="Farina A."/>
            <person name="Faro S."/>
            <person name="Ferguson D."/>
            <person name="Fisher S."/>
            <person name="Foley C.D."/>
            <person name="Franke A."/>
            <person name="Friedrich D."/>
            <person name="Gadbois L."/>
            <person name="Gearin G."/>
            <person name="Gearin C.R."/>
            <person name="Giannoukos G."/>
            <person name="Goode T."/>
            <person name="Graham J."/>
            <person name="Grandbois E."/>
            <person name="Grewal S."/>
            <person name="Gyaltsen K."/>
            <person name="Hafez N."/>
            <person name="Hagos B."/>
            <person name="Hall J."/>
            <person name="Henson C."/>
            <person name="Hollinger A."/>
            <person name="Honan T."/>
            <person name="Huard M.D."/>
            <person name="Hughes L."/>
            <person name="Hurhula B."/>
            <person name="Husby M.E."/>
            <person name="Kamat A."/>
            <person name="Kanga B."/>
            <person name="Kashin S."/>
            <person name="Khazanovich D."/>
            <person name="Kisner P."/>
            <person name="Lance K."/>
            <person name="Lara M."/>
            <person name="Lee W."/>
            <person name="Lennon N."/>
            <person name="Letendre F."/>
            <person name="LeVine R."/>
            <person name="Lipovsky A."/>
            <person name="Liu X."/>
            <person name="Liu J."/>
            <person name="Liu S."/>
            <person name="Lokyitsang T."/>
            <person name="Lokyitsang Y."/>
            <person name="Lubonja R."/>
            <person name="Lui A."/>
            <person name="MacDonald P."/>
            <person name="Magnisalis V."/>
            <person name="Maru K."/>
            <person name="Matthews C."/>
            <person name="McCusker W."/>
            <person name="McDonough S."/>
            <person name="Mehta T."/>
            <person name="Meldrim J."/>
            <person name="Meneus L."/>
            <person name="Mihai O."/>
            <person name="Mihalev A."/>
            <person name="Mihova T."/>
            <person name="Mittelman R."/>
            <person name="Mlenga V."/>
            <person name="Montmayeur A."/>
            <person name="Mulrain L."/>
            <person name="Navidi A."/>
            <person name="Naylor J."/>
            <person name="Negash T."/>
            <person name="Nguyen T."/>
            <person name="Nguyen N."/>
            <person name="Nicol R."/>
            <person name="Norbu C."/>
            <person name="Norbu N."/>
            <person name="Novod N."/>
            <person name="O'Neill B."/>
            <person name="Osman S."/>
            <person name="Markiewicz E."/>
            <person name="Oyono O.L."/>
            <person name="Patti C."/>
            <person name="Phunkhang P."/>
            <person name="Pierre F."/>
            <person name="Priest M."/>
            <person name="Raghuraman S."/>
            <person name="Rege F."/>
            <person name="Reyes R."/>
            <person name="Rise C."/>
            <person name="Rogov P."/>
            <person name="Ross K."/>
            <person name="Ryan E."/>
            <person name="Settipalli S."/>
            <person name="Shea T."/>
            <person name="Sherpa N."/>
            <person name="Shi L."/>
            <person name="Shih D."/>
            <person name="Sparrow T."/>
            <person name="Spaulding J."/>
            <person name="Stalker J."/>
            <person name="Stange-Thomann N."/>
            <person name="Stavropoulos S."/>
            <person name="Stone C."/>
            <person name="Strader C."/>
            <person name="Tesfaye S."/>
            <person name="Thomson T."/>
            <person name="Thoulutsang Y."/>
            <person name="Thoulutsang D."/>
            <person name="Topham K."/>
            <person name="Topping I."/>
            <person name="Tsamla T."/>
            <person name="Vassiliev H."/>
            <person name="Vo A."/>
            <person name="Wangchuk T."/>
            <person name="Wangdi T."/>
            <person name="Weiand M."/>
            <person name="Wilkinson J."/>
            <person name="Wilson A."/>
            <person name="Yadav S."/>
            <person name="Young G."/>
            <person name="Yu Q."/>
            <person name="Zembek L."/>
            <person name="Zhong D."/>
            <person name="Zimmer A."/>
            <person name="Zwirko Z."/>
            <person name="Jaffe D.B."/>
            <person name="Alvarez P."/>
            <person name="Brockman W."/>
            <person name="Butler J."/>
            <person name="Chin C."/>
            <person name="Gnerre S."/>
            <person name="Grabherr M."/>
            <person name="Kleber M."/>
            <person name="Mauceli E."/>
            <person name="MacCallum I."/>
        </authorList>
    </citation>
    <scope>NUCLEOTIDE SEQUENCE [LARGE SCALE GENOMIC DNA]</scope>
    <source>
        <strain evidence="2">Tucson 15081-1352.22</strain>
    </source>
</reference>
<name>A0A0Q9XK93_DROMO</name>
<sequence length="65" mass="7607">MESVRKANIRLRNYPLLLTKCSDKATLYAKCVSRDINVHQKVCEAEFKEFLDCMRKTAKDLKTKL</sequence>
<dbReference type="EMBL" id="CH933808">
    <property type="protein sequence ID" value="KRG05538.1"/>
    <property type="molecule type" value="Genomic_DNA"/>
</dbReference>
<dbReference type="KEGG" id="dmo:Dmoj_GI26645"/>
<dbReference type="AlphaFoldDB" id="A0A0Q9XK93"/>
<dbReference type="PANTHER" id="PTHR34561:SF1">
    <property type="entry name" value="NADH DEHYDROGENASE [UBIQUINONE] 1 ALPHA SUBCOMPLEX ASSEMBLY FACTOR 8"/>
    <property type="match status" value="1"/>
</dbReference>
<dbReference type="FunCoup" id="A0A0Q9XK93">
    <property type="interactions" value="29"/>
</dbReference>
<dbReference type="InParanoid" id="A0A0Q9XK93"/>
<organism evidence="1 2">
    <name type="scientific">Drosophila mojavensis</name>
    <name type="common">Fruit fly</name>
    <dbReference type="NCBI Taxonomy" id="7230"/>
    <lineage>
        <taxon>Eukaryota</taxon>
        <taxon>Metazoa</taxon>
        <taxon>Ecdysozoa</taxon>
        <taxon>Arthropoda</taxon>
        <taxon>Hexapoda</taxon>
        <taxon>Insecta</taxon>
        <taxon>Pterygota</taxon>
        <taxon>Neoptera</taxon>
        <taxon>Endopterygota</taxon>
        <taxon>Diptera</taxon>
        <taxon>Brachycera</taxon>
        <taxon>Muscomorpha</taxon>
        <taxon>Ephydroidea</taxon>
        <taxon>Drosophilidae</taxon>
        <taxon>Drosophila</taxon>
    </lineage>
</organism>
<protein>
    <recommendedName>
        <fullName evidence="3">IMS import disulfide relay-system CHCH-CHCH-like Cx9C domain-containing protein</fullName>
    </recommendedName>
</protein>
<dbReference type="OrthoDB" id="3821113at2759"/>
<evidence type="ECO:0000313" key="2">
    <source>
        <dbReference type="Proteomes" id="UP000009192"/>
    </source>
</evidence>
<evidence type="ECO:0008006" key="3">
    <source>
        <dbReference type="Google" id="ProtNLM"/>
    </source>
</evidence>
<proteinExistence type="predicted"/>
<dbReference type="Proteomes" id="UP000009192">
    <property type="component" value="Unassembled WGS sequence"/>
</dbReference>
<accession>A0A0Q9XK93</accession>
<dbReference type="InterPro" id="IPR034595">
    <property type="entry name" value="NDUFAF8"/>
</dbReference>
<dbReference type="PANTHER" id="PTHR34561">
    <property type="entry name" value="NADH DEHYDROGENASE [UBIQUINONE] 1 ALPHA SUBCOMPLEX ASSEMBLY FACTOR 8"/>
    <property type="match status" value="1"/>
</dbReference>
<dbReference type="GO" id="GO:0005739">
    <property type="term" value="C:mitochondrion"/>
    <property type="evidence" value="ECO:0007669"/>
    <property type="project" value="InterPro"/>
</dbReference>